<accession>A0A0M3K2Y8</accession>
<dbReference type="Proteomes" id="UP000267096">
    <property type="component" value="Unassembled WGS sequence"/>
</dbReference>
<evidence type="ECO:0000313" key="4">
    <source>
        <dbReference type="WBParaSite" id="ASIM_0001531601-mRNA-1"/>
    </source>
</evidence>
<feature type="region of interest" description="Disordered" evidence="1">
    <location>
        <begin position="154"/>
        <end position="184"/>
    </location>
</feature>
<feature type="compositionally biased region" description="Basic and acidic residues" evidence="1">
    <location>
        <begin position="58"/>
        <end position="67"/>
    </location>
</feature>
<sequence length="219" mass="24567">MIISNQHDGKVLVTSPDPQLEPYFGYLPNVSLLDDHLTVGESNNASLEIITLSPPHQKTHESNKQQDSDWSQNKITTSSTTGSSESIRAYNFTSNSNLDVNKIDESYATIAERTTSTAIASTSVPVNVAEQGDLIILEHSPDETLKLHNGSMHMKHGELTGEDREDSNGSRENTTSLHSDMKEDYNDPDEDLFFWRPEYENKRLQMIVRDNRTDGKCIP</sequence>
<evidence type="ECO:0000256" key="1">
    <source>
        <dbReference type="SAM" id="MobiDB-lite"/>
    </source>
</evidence>
<reference evidence="4" key="1">
    <citation type="submission" date="2017-02" db="UniProtKB">
        <authorList>
            <consortium name="WormBaseParasite"/>
        </authorList>
    </citation>
    <scope>IDENTIFICATION</scope>
</reference>
<dbReference type="EMBL" id="UYRR01031897">
    <property type="protein sequence ID" value="VDK53181.1"/>
    <property type="molecule type" value="Genomic_DNA"/>
</dbReference>
<name>A0A0M3K2Y8_ANISI</name>
<proteinExistence type="predicted"/>
<keyword evidence="3" id="KW-1185">Reference proteome</keyword>
<dbReference type="WBParaSite" id="ASIM_0001531601-mRNA-1">
    <property type="protein sequence ID" value="ASIM_0001531601-mRNA-1"/>
    <property type="gene ID" value="ASIM_0001531601"/>
</dbReference>
<reference evidence="2 3" key="2">
    <citation type="submission" date="2018-11" db="EMBL/GenBank/DDBJ databases">
        <authorList>
            <consortium name="Pathogen Informatics"/>
        </authorList>
    </citation>
    <scope>NUCLEOTIDE SEQUENCE [LARGE SCALE GENOMIC DNA]</scope>
</reference>
<feature type="compositionally biased region" description="Basic and acidic residues" evidence="1">
    <location>
        <begin position="155"/>
        <end position="169"/>
    </location>
</feature>
<dbReference type="AlphaFoldDB" id="A0A0M3K2Y8"/>
<gene>
    <name evidence="2" type="ORF">ASIM_LOCUS14726</name>
</gene>
<evidence type="ECO:0000313" key="2">
    <source>
        <dbReference type="EMBL" id="VDK53181.1"/>
    </source>
</evidence>
<feature type="region of interest" description="Disordered" evidence="1">
    <location>
        <begin position="54"/>
        <end position="84"/>
    </location>
</feature>
<organism evidence="4">
    <name type="scientific">Anisakis simplex</name>
    <name type="common">Herring worm</name>
    <dbReference type="NCBI Taxonomy" id="6269"/>
    <lineage>
        <taxon>Eukaryota</taxon>
        <taxon>Metazoa</taxon>
        <taxon>Ecdysozoa</taxon>
        <taxon>Nematoda</taxon>
        <taxon>Chromadorea</taxon>
        <taxon>Rhabditida</taxon>
        <taxon>Spirurina</taxon>
        <taxon>Ascaridomorpha</taxon>
        <taxon>Ascaridoidea</taxon>
        <taxon>Anisakidae</taxon>
        <taxon>Anisakis</taxon>
        <taxon>Anisakis simplex complex</taxon>
    </lineage>
</organism>
<evidence type="ECO:0000313" key="3">
    <source>
        <dbReference type="Proteomes" id="UP000267096"/>
    </source>
</evidence>
<protein>
    <submittedName>
        <fullName evidence="2 4">Uncharacterized protein</fullName>
    </submittedName>
</protein>